<dbReference type="PANTHER" id="PTHR13504:SF38">
    <property type="entry name" value="FIDO DOMAIN-CONTAINING PROTEIN"/>
    <property type="match status" value="1"/>
</dbReference>
<evidence type="ECO:0000313" key="4">
    <source>
        <dbReference type="EMBL" id="NML11445.1"/>
    </source>
</evidence>
<dbReference type="InterPro" id="IPR040198">
    <property type="entry name" value="Fido_containing"/>
</dbReference>
<dbReference type="Gene3D" id="1.10.3290.10">
    <property type="entry name" value="Fido-like domain"/>
    <property type="match status" value="1"/>
</dbReference>
<evidence type="ECO:0000256" key="2">
    <source>
        <dbReference type="PIRSR" id="PIRSR640198-2"/>
    </source>
</evidence>
<dbReference type="PROSITE" id="PS51459">
    <property type="entry name" value="FIDO"/>
    <property type="match status" value="1"/>
</dbReference>
<proteinExistence type="predicted"/>
<dbReference type="InterPro" id="IPR036597">
    <property type="entry name" value="Fido-like_dom_sf"/>
</dbReference>
<dbReference type="SUPFAM" id="SSF140931">
    <property type="entry name" value="Fic-like"/>
    <property type="match status" value="1"/>
</dbReference>
<organism evidence="4 5">
    <name type="scientific">Sphingobium psychrophilum</name>
    <dbReference type="NCBI Taxonomy" id="2728834"/>
    <lineage>
        <taxon>Bacteria</taxon>
        <taxon>Pseudomonadati</taxon>
        <taxon>Pseudomonadota</taxon>
        <taxon>Alphaproteobacteria</taxon>
        <taxon>Sphingomonadales</taxon>
        <taxon>Sphingomonadaceae</taxon>
        <taxon>Sphingobium</taxon>
    </lineage>
</organism>
<comment type="caution">
    <text evidence="4">The sequence shown here is derived from an EMBL/GenBank/DDBJ whole genome shotgun (WGS) entry which is preliminary data.</text>
</comment>
<dbReference type="RefSeq" id="WP_169573968.1">
    <property type="nucleotide sequence ID" value="NZ_JABBFV010000010.1"/>
</dbReference>
<evidence type="ECO:0000259" key="3">
    <source>
        <dbReference type="PROSITE" id="PS51459"/>
    </source>
</evidence>
<evidence type="ECO:0000313" key="5">
    <source>
        <dbReference type="Proteomes" id="UP000519023"/>
    </source>
</evidence>
<reference evidence="4 5" key="1">
    <citation type="submission" date="2020-04" db="EMBL/GenBank/DDBJ databases">
        <title>Sphingobium sp. AR-3-1 isolated from Arctic soil.</title>
        <authorList>
            <person name="Dahal R.H."/>
            <person name="Chaudhary D.K."/>
        </authorList>
    </citation>
    <scope>NUCLEOTIDE SEQUENCE [LARGE SCALE GENOMIC DNA]</scope>
    <source>
        <strain evidence="4 5">AR-3-1</strain>
    </source>
</reference>
<dbReference type="InterPro" id="IPR003812">
    <property type="entry name" value="Fido"/>
</dbReference>
<feature type="domain" description="Fido" evidence="3">
    <location>
        <begin position="38"/>
        <end position="182"/>
    </location>
</feature>
<feature type="binding site" evidence="2">
    <location>
        <begin position="159"/>
        <end position="160"/>
    </location>
    <ligand>
        <name>ATP</name>
        <dbReference type="ChEBI" id="CHEBI:30616"/>
    </ligand>
</feature>
<dbReference type="Proteomes" id="UP000519023">
    <property type="component" value="Unassembled WGS sequence"/>
</dbReference>
<dbReference type="EMBL" id="JABBFV010000010">
    <property type="protein sequence ID" value="NML11445.1"/>
    <property type="molecule type" value="Genomic_DNA"/>
</dbReference>
<name>A0A7X9WWZ9_9SPHN</name>
<dbReference type="PANTHER" id="PTHR13504">
    <property type="entry name" value="FIDO DOMAIN-CONTAINING PROTEIN DDB_G0283145"/>
    <property type="match status" value="1"/>
</dbReference>
<evidence type="ECO:0000256" key="1">
    <source>
        <dbReference type="PIRSR" id="PIRSR640198-1"/>
    </source>
</evidence>
<feature type="active site" evidence="1">
    <location>
        <position position="116"/>
    </location>
</feature>
<keyword evidence="2" id="KW-0067">ATP-binding</keyword>
<gene>
    <name evidence="4" type="ORF">HHL08_15025</name>
</gene>
<sequence length="201" mass="22645">MTGNNLERLFQKQVNVYRLQELTDNMVTGACEGSRFVFSEDLVKRLHSVAMHKLLSTPGEYRQEPVHITNCPHVPPAWFEVPGHMAGMCEYVNVNWDKADLIHLAAYVLWRLNWIHPFPNGNGRTSRSTAYAILQIKYGGLLPSKNSIIQQIVEDRAPYYGALRHADETMKASANVVDALKPMEGILGAMLKEQIKANLNA</sequence>
<keyword evidence="5" id="KW-1185">Reference proteome</keyword>
<dbReference type="GO" id="GO:0005524">
    <property type="term" value="F:ATP binding"/>
    <property type="evidence" value="ECO:0007669"/>
    <property type="project" value="UniProtKB-KW"/>
</dbReference>
<dbReference type="AlphaFoldDB" id="A0A7X9WWZ9"/>
<protein>
    <submittedName>
        <fullName evidence="4">Fic family protein</fullName>
    </submittedName>
</protein>
<accession>A0A7X9WWZ9</accession>
<keyword evidence="2" id="KW-0547">Nucleotide-binding</keyword>
<dbReference type="Pfam" id="PF02661">
    <property type="entry name" value="Fic"/>
    <property type="match status" value="1"/>
</dbReference>